<dbReference type="InterPro" id="IPR009030">
    <property type="entry name" value="Growth_fac_rcpt_cys_sf"/>
</dbReference>
<dbReference type="InterPro" id="IPR032675">
    <property type="entry name" value="LRR_dom_sf"/>
</dbReference>
<evidence type="ECO:0000256" key="10">
    <source>
        <dbReference type="ARBA" id="ARBA00037847"/>
    </source>
</evidence>
<keyword evidence="6" id="KW-0732">Signal</keyword>
<gene>
    <name evidence="13" type="ORF">H257_16603</name>
</gene>
<dbReference type="AlphaFoldDB" id="W4FHT1"/>
<dbReference type="Gene3D" id="3.80.10.10">
    <property type="entry name" value="Ribonuclease Inhibitor"/>
    <property type="match status" value="2"/>
</dbReference>
<evidence type="ECO:0000256" key="4">
    <source>
        <dbReference type="ARBA" id="ARBA00022614"/>
    </source>
</evidence>
<dbReference type="SUPFAM" id="SSF52058">
    <property type="entry name" value="L domain-like"/>
    <property type="match status" value="1"/>
</dbReference>
<proteinExistence type="inferred from homology"/>
<dbReference type="SUPFAM" id="SSF57184">
    <property type="entry name" value="Growth factor receptor domain"/>
    <property type="match status" value="2"/>
</dbReference>
<dbReference type="GO" id="GO:0005886">
    <property type="term" value="C:plasma membrane"/>
    <property type="evidence" value="ECO:0007669"/>
    <property type="project" value="UniProtKB-SubCell"/>
</dbReference>
<feature type="domain" description="Tyrosine-protein kinase ephrin type A/B receptor-like" evidence="12">
    <location>
        <begin position="362"/>
        <end position="391"/>
    </location>
</feature>
<dbReference type="Pfam" id="PF07699">
    <property type="entry name" value="Ephrin_rec_like"/>
    <property type="match status" value="4"/>
</dbReference>
<feature type="transmembrane region" description="Helical" evidence="11">
    <location>
        <begin position="814"/>
        <end position="836"/>
    </location>
</feature>
<dbReference type="InterPro" id="IPR001611">
    <property type="entry name" value="Leu-rich_rpt"/>
</dbReference>
<feature type="domain" description="Tyrosine-protein kinase ephrin type A/B receptor-like" evidence="12">
    <location>
        <begin position="416"/>
        <end position="449"/>
    </location>
</feature>
<feature type="domain" description="Tyrosine-protein kinase ephrin type A/B receptor-like" evidence="12">
    <location>
        <begin position="735"/>
        <end position="773"/>
    </location>
</feature>
<dbReference type="OrthoDB" id="195103at2759"/>
<evidence type="ECO:0000256" key="2">
    <source>
        <dbReference type="ARBA" id="ARBA00009592"/>
    </source>
</evidence>
<evidence type="ECO:0000256" key="8">
    <source>
        <dbReference type="ARBA" id="ARBA00022989"/>
    </source>
</evidence>
<dbReference type="PANTHER" id="PTHR48062">
    <property type="entry name" value="RECEPTOR-LIKE PROTEIN 14"/>
    <property type="match status" value="1"/>
</dbReference>
<evidence type="ECO:0000256" key="1">
    <source>
        <dbReference type="ARBA" id="ARBA00004236"/>
    </source>
</evidence>
<dbReference type="Pfam" id="PF00560">
    <property type="entry name" value="LRR_1"/>
    <property type="match status" value="1"/>
</dbReference>
<comment type="subcellular location">
    <subcellularLocation>
        <location evidence="1">Cell membrane</location>
    </subcellularLocation>
    <subcellularLocation>
        <location evidence="10">Endomembrane system</location>
        <topology evidence="10">Single-pass membrane protein</topology>
    </subcellularLocation>
</comment>
<dbReference type="PANTHER" id="PTHR48062:SF52">
    <property type="entry name" value="RECEPTOR-LIKE PROTEIN 8-RELATED"/>
    <property type="match status" value="1"/>
</dbReference>
<feature type="domain" description="Tyrosine-protein kinase ephrin type A/B receptor-like" evidence="12">
    <location>
        <begin position="498"/>
        <end position="541"/>
    </location>
</feature>
<dbReference type="Gene3D" id="2.10.50.10">
    <property type="entry name" value="Tumor Necrosis Factor Receptor, subunit A, domain 2"/>
    <property type="match status" value="5"/>
</dbReference>
<reference evidence="13" key="1">
    <citation type="submission" date="2013-12" db="EMBL/GenBank/DDBJ databases">
        <title>The Genome Sequence of Aphanomyces astaci APO3.</title>
        <authorList>
            <consortium name="The Broad Institute Genomics Platform"/>
            <person name="Russ C."/>
            <person name="Tyler B."/>
            <person name="van West P."/>
            <person name="Dieguez-Uribeondo J."/>
            <person name="Young S.K."/>
            <person name="Zeng Q."/>
            <person name="Gargeya S."/>
            <person name="Fitzgerald M."/>
            <person name="Abouelleil A."/>
            <person name="Alvarado L."/>
            <person name="Chapman S.B."/>
            <person name="Gainer-Dewar J."/>
            <person name="Goldberg J."/>
            <person name="Griggs A."/>
            <person name="Gujja S."/>
            <person name="Hansen M."/>
            <person name="Howarth C."/>
            <person name="Imamovic A."/>
            <person name="Ireland A."/>
            <person name="Larimer J."/>
            <person name="McCowan C."/>
            <person name="Murphy C."/>
            <person name="Pearson M."/>
            <person name="Poon T.W."/>
            <person name="Priest M."/>
            <person name="Roberts A."/>
            <person name="Saif S."/>
            <person name="Shea T."/>
            <person name="Sykes S."/>
            <person name="Wortman J."/>
            <person name="Nusbaum C."/>
            <person name="Birren B."/>
        </authorList>
    </citation>
    <scope>NUCLEOTIDE SEQUENCE [LARGE SCALE GENOMIC DNA]</scope>
    <source>
        <strain evidence="13">APO3</strain>
    </source>
</reference>
<dbReference type="VEuPathDB" id="FungiDB:H257_16603"/>
<comment type="similarity">
    <text evidence="2">Belongs to the RLP family.</text>
</comment>
<dbReference type="SMART" id="SM01411">
    <property type="entry name" value="Ephrin_rec_like"/>
    <property type="match status" value="5"/>
</dbReference>
<organism evidence="13">
    <name type="scientific">Aphanomyces astaci</name>
    <name type="common">Crayfish plague agent</name>
    <dbReference type="NCBI Taxonomy" id="112090"/>
    <lineage>
        <taxon>Eukaryota</taxon>
        <taxon>Sar</taxon>
        <taxon>Stramenopiles</taxon>
        <taxon>Oomycota</taxon>
        <taxon>Saprolegniomycetes</taxon>
        <taxon>Saprolegniales</taxon>
        <taxon>Verrucalvaceae</taxon>
        <taxon>Aphanomyces</taxon>
    </lineage>
</organism>
<sequence>MATWCIGAPQQNGKCRPNVVTHPCTGRVLSNPSNTDNYALESAEFIVPWWGVVCDPSTFPVAVVELTLPHQGLTCVLESLNFTVFSNLVTLNLEGNAFTGPVPDWVGTMTSLEVLNVNGNQLSGPLPESIIDNVKLEELSLAQNQLTGPVPNMLKVLPVAVLDLFSNQLTGTLPVDVLRNPRLRYLDLSENDLFGLLPLSIHLPRIMYFDVSFNRLSGPLPPNLQLLGRDDTVPQSSSVLTLFDASNNLLESAIPGLIGKLERLSTFSVRNNSNIFGKVPPLPPSLLENFDPTTFDGPTHHLACPLPELGPSQTWGPVVCLCKGAKADPDTCAACAAGFVLGATSNICEGCPPGSSPQGDICSLCPEGTFANDIGSPACQPCPDGFTSSSGASACDPCPAGTSTSDEGTCLACPSGMFSPTEGSTCLPCPINTFSVNSGSIACTPCPYNAVADASSTQCTQCPPQTTVDFLGSGGCVPQPRPGAGYVGVDEIADCVAGTFNDRTFARCQPCARGSFSAEAGATNCSLCFLGSFANSTNASRCTDAPPGTFVATRGATRSNLCAPGYFNDVAGASRCVRCSNHTMAPRMGMSACVMAPPGFVLEIATWPSFLLTLYQHQSRFDALNVSKATEIVQEAWLFVAPEPVNAMVVSSFDNRLVASTDGQLFGGTTSASLYMVLDTTASTLDLLQYIPTYLVVLDMLLDEAAMLLNTDMTSTRLDVLKPLAVTVAVACDKGTYSNGSHCVECGVGTFAAGSGASKCQKCPRGSRASSTGNHKCTPCARDEYADSTATMCIECPTFSMDLTLVCPQAIGRLLWLLFYIFYYINLVWMSHLWLYSNPTRVPPLMESYRSNGGQTVNTAIVFPPPIPISAATLRNDTRMQTRDKSCMV</sequence>
<evidence type="ECO:0000256" key="6">
    <source>
        <dbReference type="ARBA" id="ARBA00022729"/>
    </source>
</evidence>
<name>W4FHT1_APHAT</name>
<evidence type="ECO:0000256" key="9">
    <source>
        <dbReference type="ARBA" id="ARBA00023136"/>
    </source>
</evidence>
<accession>W4FHT1</accession>
<evidence type="ECO:0000256" key="7">
    <source>
        <dbReference type="ARBA" id="ARBA00022737"/>
    </source>
</evidence>
<keyword evidence="7" id="KW-0677">Repeat</keyword>
<keyword evidence="3" id="KW-1003">Cell membrane</keyword>
<dbReference type="FunFam" id="3.80.10.10:FF:000041">
    <property type="entry name" value="LRR receptor-like serine/threonine-protein kinase ERECTA"/>
    <property type="match status" value="1"/>
</dbReference>
<evidence type="ECO:0000256" key="3">
    <source>
        <dbReference type="ARBA" id="ARBA00022475"/>
    </source>
</evidence>
<dbReference type="Pfam" id="PF13855">
    <property type="entry name" value="LRR_8"/>
    <property type="match status" value="1"/>
</dbReference>
<dbReference type="EMBL" id="KI913202">
    <property type="protein sequence ID" value="ETV67025.1"/>
    <property type="molecule type" value="Genomic_DNA"/>
</dbReference>
<dbReference type="InterPro" id="IPR011641">
    <property type="entry name" value="Tyr-kin_ephrin_A/B_rcpt-like"/>
</dbReference>
<dbReference type="InterPro" id="IPR051502">
    <property type="entry name" value="RLP_Defense_Trigger"/>
</dbReference>
<evidence type="ECO:0000313" key="13">
    <source>
        <dbReference type="EMBL" id="ETV67025.1"/>
    </source>
</evidence>
<dbReference type="GeneID" id="20818599"/>
<dbReference type="GO" id="GO:0012505">
    <property type="term" value="C:endomembrane system"/>
    <property type="evidence" value="ECO:0007669"/>
    <property type="project" value="UniProtKB-SubCell"/>
</dbReference>
<keyword evidence="4" id="KW-0433">Leucine-rich repeat</keyword>
<evidence type="ECO:0000256" key="5">
    <source>
        <dbReference type="ARBA" id="ARBA00022692"/>
    </source>
</evidence>
<keyword evidence="9 11" id="KW-0472">Membrane</keyword>
<evidence type="ECO:0000259" key="12">
    <source>
        <dbReference type="Pfam" id="PF07699"/>
    </source>
</evidence>
<protein>
    <recommendedName>
        <fullName evidence="12">Tyrosine-protein kinase ephrin type A/B receptor-like domain-containing protein</fullName>
    </recommendedName>
</protein>
<keyword evidence="8 11" id="KW-1133">Transmembrane helix</keyword>
<keyword evidence="5 11" id="KW-0812">Transmembrane</keyword>
<dbReference type="RefSeq" id="XP_009843394.1">
    <property type="nucleotide sequence ID" value="XM_009845092.1"/>
</dbReference>
<evidence type="ECO:0000256" key="11">
    <source>
        <dbReference type="SAM" id="Phobius"/>
    </source>
</evidence>